<dbReference type="EMBL" id="JBHTIV010000003">
    <property type="protein sequence ID" value="MFD0931265.1"/>
    <property type="molecule type" value="Genomic_DNA"/>
</dbReference>
<dbReference type="RefSeq" id="WP_379656603.1">
    <property type="nucleotide sequence ID" value="NZ_JBHTIV010000003.1"/>
</dbReference>
<sequence length="172" mass="19131">MKTLIKFTSIVLLGMLIACGGNEEKKEKDQIKVGQKSSTEKKSEPKKQSGTEISAEDALANIGIGPIKSVDVGEGINKEMATRGEKVYNNLCTACHKMEKKFVGPAQGGVTERRSPEWIMNMILNPQEMIKKDPIAKQLLIESNMAVMANQNVSKEDARAILEYFREYDKTH</sequence>
<dbReference type="InterPro" id="IPR036909">
    <property type="entry name" value="Cyt_c-like_dom_sf"/>
</dbReference>
<dbReference type="Proteomes" id="UP001597049">
    <property type="component" value="Unassembled WGS sequence"/>
</dbReference>
<dbReference type="PROSITE" id="PS51007">
    <property type="entry name" value="CYTC"/>
    <property type="match status" value="1"/>
</dbReference>
<protein>
    <submittedName>
        <fullName evidence="7">C-type cytochrome</fullName>
    </submittedName>
</protein>
<gene>
    <name evidence="7" type="ORF">ACFQ0R_01500</name>
</gene>
<evidence type="ECO:0000256" key="2">
    <source>
        <dbReference type="ARBA" id="ARBA00022723"/>
    </source>
</evidence>
<feature type="domain" description="Cytochrome c" evidence="6">
    <location>
        <begin position="79"/>
        <end position="169"/>
    </location>
</feature>
<dbReference type="Gene3D" id="1.10.760.10">
    <property type="entry name" value="Cytochrome c-like domain"/>
    <property type="match status" value="1"/>
</dbReference>
<evidence type="ECO:0000256" key="5">
    <source>
        <dbReference type="SAM" id="MobiDB-lite"/>
    </source>
</evidence>
<name>A0ABW3GQ27_9FLAO</name>
<keyword evidence="1 4" id="KW-0349">Heme</keyword>
<reference evidence="8" key="1">
    <citation type="journal article" date="2019" name="Int. J. Syst. Evol. Microbiol.">
        <title>The Global Catalogue of Microorganisms (GCM) 10K type strain sequencing project: providing services to taxonomists for standard genome sequencing and annotation.</title>
        <authorList>
            <consortium name="The Broad Institute Genomics Platform"/>
            <consortium name="The Broad Institute Genome Sequencing Center for Infectious Disease"/>
            <person name="Wu L."/>
            <person name="Ma J."/>
        </authorList>
    </citation>
    <scope>NUCLEOTIDE SEQUENCE [LARGE SCALE GENOMIC DNA]</scope>
    <source>
        <strain evidence="8">CCUG 56752</strain>
    </source>
</reference>
<evidence type="ECO:0000259" key="6">
    <source>
        <dbReference type="PROSITE" id="PS51007"/>
    </source>
</evidence>
<evidence type="ECO:0000256" key="4">
    <source>
        <dbReference type="PROSITE-ProRule" id="PRU00433"/>
    </source>
</evidence>
<keyword evidence="8" id="KW-1185">Reference proteome</keyword>
<evidence type="ECO:0000313" key="8">
    <source>
        <dbReference type="Proteomes" id="UP001597049"/>
    </source>
</evidence>
<dbReference type="PROSITE" id="PS51257">
    <property type="entry name" value="PROKAR_LIPOPROTEIN"/>
    <property type="match status" value="1"/>
</dbReference>
<evidence type="ECO:0000256" key="3">
    <source>
        <dbReference type="ARBA" id="ARBA00023004"/>
    </source>
</evidence>
<dbReference type="InterPro" id="IPR009056">
    <property type="entry name" value="Cyt_c-like_dom"/>
</dbReference>
<dbReference type="Pfam" id="PF00034">
    <property type="entry name" value="Cytochrom_C"/>
    <property type="match status" value="1"/>
</dbReference>
<organism evidence="7 8">
    <name type="scientific">Psychroflexus salinarum</name>
    <dbReference type="NCBI Taxonomy" id="546024"/>
    <lineage>
        <taxon>Bacteria</taxon>
        <taxon>Pseudomonadati</taxon>
        <taxon>Bacteroidota</taxon>
        <taxon>Flavobacteriia</taxon>
        <taxon>Flavobacteriales</taxon>
        <taxon>Flavobacteriaceae</taxon>
        <taxon>Psychroflexus</taxon>
    </lineage>
</organism>
<accession>A0ABW3GQ27</accession>
<feature type="compositionally biased region" description="Basic and acidic residues" evidence="5">
    <location>
        <begin position="38"/>
        <end position="49"/>
    </location>
</feature>
<evidence type="ECO:0000256" key="1">
    <source>
        <dbReference type="ARBA" id="ARBA00022617"/>
    </source>
</evidence>
<proteinExistence type="predicted"/>
<keyword evidence="3 4" id="KW-0408">Iron</keyword>
<comment type="caution">
    <text evidence="7">The sequence shown here is derived from an EMBL/GenBank/DDBJ whole genome shotgun (WGS) entry which is preliminary data.</text>
</comment>
<dbReference type="SUPFAM" id="SSF46626">
    <property type="entry name" value="Cytochrome c"/>
    <property type="match status" value="1"/>
</dbReference>
<feature type="region of interest" description="Disordered" evidence="5">
    <location>
        <begin position="24"/>
        <end position="54"/>
    </location>
</feature>
<evidence type="ECO:0000313" key="7">
    <source>
        <dbReference type="EMBL" id="MFD0931265.1"/>
    </source>
</evidence>
<keyword evidence="2 4" id="KW-0479">Metal-binding</keyword>